<keyword evidence="4" id="KW-0808">Transferase</keyword>
<dbReference type="FunFam" id="3.30.200.20:FF:000178">
    <property type="entry name" value="serine/threonine-protein kinase PBS1-like"/>
    <property type="match status" value="1"/>
</dbReference>
<evidence type="ECO:0000313" key="17">
    <source>
        <dbReference type="Proteomes" id="UP001633002"/>
    </source>
</evidence>
<comment type="caution">
    <text evidence="16">The sequence shown here is derived from an EMBL/GenBank/DDBJ whole genome shotgun (WGS) entry which is preliminary data.</text>
</comment>
<accession>A0ABD3IDQ5</accession>
<evidence type="ECO:0000313" key="16">
    <source>
        <dbReference type="EMBL" id="KAL3701850.1"/>
    </source>
</evidence>
<gene>
    <name evidence="16" type="ORF">R1sor_019872</name>
</gene>
<evidence type="ECO:0000256" key="3">
    <source>
        <dbReference type="ARBA" id="ARBA00022614"/>
    </source>
</evidence>
<dbReference type="GO" id="GO:0005524">
    <property type="term" value="F:ATP binding"/>
    <property type="evidence" value="ECO:0007669"/>
    <property type="project" value="UniProtKB-KW"/>
</dbReference>
<dbReference type="Gene3D" id="1.10.510.10">
    <property type="entry name" value="Transferase(Phosphotransferase) domain 1"/>
    <property type="match status" value="1"/>
</dbReference>
<comment type="subcellular location">
    <subcellularLocation>
        <location evidence="1">Membrane</location>
        <topology evidence="1">Single-pass membrane protein</topology>
    </subcellularLocation>
</comment>
<dbReference type="PANTHER" id="PTHR45631">
    <property type="entry name" value="OS07G0107800 PROTEIN-RELATED"/>
    <property type="match status" value="1"/>
</dbReference>
<dbReference type="SUPFAM" id="SSF52058">
    <property type="entry name" value="L domain-like"/>
    <property type="match status" value="1"/>
</dbReference>
<dbReference type="SMART" id="SM00220">
    <property type="entry name" value="S_TKc"/>
    <property type="match status" value="1"/>
</dbReference>
<keyword evidence="11" id="KW-0675">Receptor</keyword>
<feature type="domain" description="Protein kinase" evidence="15">
    <location>
        <begin position="629"/>
        <end position="902"/>
    </location>
</feature>
<dbReference type="InterPro" id="IPR008271">
    <property type="entry name" value="Ser/Thr_kinase_AS"/>
</dbReference>
<keyword evidence="17" id="KW-1185">Reference proteome</keyword>
<evidence type="ECO:0000256" key="12">
    <source>
        <dbReference type="ARBA" id="ARBA00047899"/>
    </source>
</evidence>
<dbReference type="FunFam" id="1.10.510.10:FF:000146">
    <property type="entry name" value="LRR receptor-like serine/threonine-protein kinase IOS1"/>
    <property type="match status" value="1"/>
</dbReference>
<dbReference type="Proteomes" id="UP001633002">
    <property type="component" value="Unassembled WGS sequence"/>
</dbReference>
<dbReference type="InterPro" id="IPR032675">
    <property type="entry name" value="LRR_dom_sf"/>
</dbReference>
<keyword evidence="5 14" id="KW-0812">Transmembrane</keyword>
<dbReference type="GO" id="GO:0016740">
    <property type="term" value="F:transferase activity"/>
    <property type="evidence" value="ECO:0007669"/>
    <property type="project" value="UniProtKB-KW"/>
</dbReference>
<sequence>MRREKLGILSSIEHTRRYEKVAGVEEDFASGGSVFNSAEENFLWKLPNKKTMGSSSVLSVLLMFLAIIQWLPITSAERMGKSYACGAPKAVTSYGISWESDEAVAPEGSNTSAVGPDYIRYFSAYSDSDPQGNAHCYEKLLDEAFQGSLLLRAKFVYSNYDGLDEPPEFYMWVGTGKLAYINLKKDDPWIEEVIISLAEDRSMQVFCLAAVKGAPVISYIELRPLPADSYSAEGLYLRKQFRIDSGNTNSSLRYPEDGYDRIWDMDGSFAGTSSSVLSSVSLDGEDVPEQPPTAVLNTVRRATGTDLQYSLNVDDTGSFTVKLYTPSGITSDVQVNGVSKATSSVSGTAIRTTTFSGVADSSGVISIVLNENGTQQPQINALEVFEEINAKVSSTDADTMNSLRIYYNDLKLKWIGDPCLPVPWQNLECSSGNQVTTLDLSRQDLVLPFTHDFVSLRSLTLLNLSSNRFSSKLPDLEGLNKLEILDLRHNDFSGTLDALAVLPALTHLYVSFNPRLYGAIPSSLRKSGVSIDIQGTCVGRAANCIITSSPPPVVSEPSKKSNSGVIVGVIAAAVLAIAVLLCFCIILIRRRKKHKAPSGFEEVESDNADFRSWSTARVFTFKELEVATHHFKRQLGEGSFGPVYYGVLANGMKVAIKMRQDTSQLGAEAFANEVYLLSRVHHPNLVPLLGYCQERKNQLLVYEYMPGGTLMDHLYGKLTRINWITRLRIVIGAATGIVYLHNGSDPKIIHRDLKSNNILLDSSMSAKVSDFGLSKLVTNTGATHVTTLVKGTAGYLDPEYFTTNQLTEKSDVYSFGIVLLEIICGREALTGDRAPDEYNLLSWAKPYLVSKNYDPIIDRGLQNNYNPMSVELVASLALRCVQRSGEDRPTMLQVLRELEEALSFEEGFDRSALSSAVSSAASHSALLPSSS</sequence>
<dbReference type="PROSITE" id="PS50011">
    <property type="entry name" value="PROTEIN_KINASE_DOM"/>
    <property type="match status" value="1"/>
</dbReference>
<keyword evidence="6" id="KW-0677">Repeat</keyword>
<keyword evidence="9 14" id="KW-1133">Transmembrane helix</keyword>
<dbReference type="EMBL" id="JBJQOH010000001">
    <property type="protein sequence ID" value="KAL3701850.1"/>
    <property type="molecule type" value="Genomic_DNA"/>
</dbReference>
<evidence type="ECO:0000259" key="15">
    <source>
        <dbReference type="PROSITE" id="PS50011"/>
    </source>
</evidence>
<dbReference type="Pfam" id="PF12819">
    <property type="entry name" value="Malectin_like"/>
    <property type="match status" value="1"/>
</dbReference>
<dbReference type="CDD" id="cd14066">
    <property type="entry name" value="STKc_IRAK"/>
    <property type="match status" value="1"/>
</dbReference>
<protein>
    <recommendedName>
        <fullName evidence="2">non-specific serine/threonine protein kinase</fullName>
        <ecNumber evidence="2">2.7.11.1</ecNumber>
    </recommendedName>
</protein>
<dbReference type="InterPro" id="IPR011009">
    <property type="entry name" value="Kinase-like_dom_sf"/>
</dbReference>
<reference evidence="16 17" key="1">
    <citation type="submission" date="2024-09" db="EMBL/GenBank/DDBJ databases">
        <title>Chromosome-scale assembly of Riccia sorocarpa.</title>
        <authorList>
            <person name="Paukszto L."/>
        </authorList>
    </citation>
    <scope>NUCLEOTIDE SEQUENCE [LARGE SCALE GENOMIC DNA]</scope>
    <source>
        <strain evidence="16">LP-2024</strain>
        <tissue evidence="16">Aerial parts of the thallus</tissue>
    </source>
</reference>
<dbReference type="EC" id="2.7.11.1" evidence="2"/>
<dbReference type="SUPFAM" id="SSF56112">
    <property type="entry name" value="Protein kinase-like (PK-like)"/>
    <property type="match status" value="1"/>
</dbReference>
<feature type="transmembrane region" description="Helical" evidence="14">
    <location>
        <begin position="52"/>
        <end position="71"/>
    </location>
</feature>
<dbReference type="PROSITE" id="PS51450">
    <property type="entry name" value="LRR"/>
    <property type="match status" value="1"/>
</dbReference>
<dbReference type="InterPro" id="IPR001245">
    <property type="entry name" value="Ser-Thr/Tyr_kinase_cat_dom"/>
</dbReference>
<dbReference type="PROSITE" id="PS00108">
    <property type="entry name" value="PROTEIN_KINASE_ST"/>
    <property type="match status" value="1"/>
</dbReference>
<dbReference type="InterPro" id="IPR000719">
    <property type="entry name" value="Prot_kinase_dom"/>
</dbReference>
<name>A0ABD3IDQ5_9MARC</name>
<evidence type="ECO:0000256" key="7">
    <source>
        <dbReference type="ARBA" id="ARBA00022741"/>
    </source>
</evidence>
<dbReference type="InterPro" id="IPR001611">
    <property type="entry name" value="Leu-rich_rpt"/>
</dbReference>
<evidence type="ECO:0000256" key="4">
    <source>
        <dbReference type="ARBA" id="ARBA00022679"/>
    </source>
</evidence>
<evidence type="ECO:0000256" key="8">
    <source>
        <dbReference type="ARBA" id="ARBA00022840"/>
    </source>
</evidence>
<keyword evidence="8" id="KW-0067">ATP-binding</keyword>
<dbReference type="Gene3D" id="3.30.200.20">
    <property type="entry name" value="Phosphorylase Kinase, domain 1"/>
    <property type="match status" value="1"/>
</dbReference>
<evidence type="ECO:0000256" key="5">
    <source>
        <dbReference type="ARBA" id="ARBA00022692"/>
    </source>
</evidence>
<keyword evidence="10 14" id="KW-0472">Membrane</keyword>
<organism evidence="16 17">
    <name type="scientific">Riccia sorocarpa</name>
    <dbReference type="NCBI Taxonomy" id="122646"/>
    <lineage>
        <taxon>Eukaryota</taxon>
        <taxon>Viridiplantae</taxon>
        <taxon>Streptophyta</taxon>
        <taxon>Embryophyta</taxon>
        <taxon>Marchantiophyta</taxon>
        <taxon>Marchantiopsida</taxon>
        <taxon>Marchantiidae</taxon>
        <taxon>Marchantiales</taxon>
        <taxon>Ricciaceae</taxon>
        <taxon>Riccia</taxon>
    </lineage>
</organism>
<comment type="catalytic activity">
    <reaction evidence="12">
        <text>L-threonyl-[protein] + ATP = O-phospho-L-threonyl-[protein] + ADP + H(+)</text>
        <dbReference type="Rhea" id="RHEA:46608"/>
        <dbReference type="Rhea" id="RHEA-COMP:11060"/>
        <dbReference type="Rhea" id="RHEA-COMP:11605"/>
        <dbReference type="ChEBI" id="CHEBI:15378"/>
        <dbReference type="ChEBI" id="CHEBI:30013"/>
        <dbReference type="ChEBI" id="CHEBI:30616"/>
        <dbReference type="ChEBI" id="CHEBI:61977"/>
        <dbReference type="ChEBI" id="CHEBI:456216"/>
        <dbReference type="EC" id="2.7.11.1"/>
    </reaction>
</comment>
<keyword evidence="3" id="KW-0433">Leucine-rich repeat</keyword>
<proteinExistence type="predicted"/>
<dbReference type="AlphaFoldDB" id="A0ABD3IDQ5"/>
<dbReference type="PANTHER" id="PTHR45631:SF21">
    <property type="entry name" value="PROTEIN KINASE DOMAIN-CONTAINING PROTEIN"/>
    <property type="match status" value="1"/>
</dbReference>
<evidence type="ECO:0000256" key="1">
    <source>
        <dbReference type="ARBA" id="ARBA00004167"/>
    </source>
</evidence>
<evidence type="ECO:0000256" key="10">
    <source>
        <dbReference type="ARBA" id="ARBA00023136"/>
    </source>
</evidence>
<evidence type="ECO:0000256" key="6">
    <source>
        <dbReference type="ARBA" id="ARBA00022737"/>
    </source>
</evidence>
<comment type="catalytic activity">
    <reaction evidence="13">
        <text>L-seryl-[protein] + ATP = O-phospho-L-seryl-[protein] + ADP + H(+)</text>
        <dbReference type="Rhea" id="RHEA:17989"/>
        <dbReference type="Rhea" id="RHEA-COMP:9863"/>
        <dbReference type="Rhea" id="RHEA-COMP:11604"/>
        <dbReference type="ChEBI" id="CHEBI:15378"/>
        <dbReference type="ChEBI" id="CHEBI:29999"/>
        <dbReference type="ChEBI" id="CHEBI:30616"/>
        <dbReference type="ChEBI" id="CHEBI:83421"/>
        <dbReference type="ChEBI" id="CHEBI:456216"/>
        <dbReference type="EC" id="2.7.11.1"/>
    </reaction>
</comment>
<feature type="transmembrane region" description="Helical" evidence="14">
    <location>
        <begin position="565"/>
        <end position="588"/>
    </location>
</feature>
<dbReference type="InterPro" id="IPR024788">
    <property type="entry name" value="Malectin-like_Carb-bd_dom"/>
</dbReference>
<dbReference type="GO" id="GO:0016020">
    <property type="term" value="C:membrane"/>
    <property type="evidence" value="ECO:0007669"/>
    <property type="project" value="UniProtKB-SubCell"/>
</dbReference>
<keyword evidence="7" id="KW-0547">Nucleotide-binding</keyword>
<evidence type="ECO:0000256" key="9">
    <source>
        <dbReference type="ARBA" id="ARBA00022989"/>
    </source>
</evidence>
<evidence type="ECO:0000256" key="2">
    <source>
        <dbReference type="ARBA" id="ARBA00012513"/>
    </source>
</evidence>
<evidence type="ECO:0000256" key="14">
    <source>
        <dbReference type="SAM" id="Phobius"/>
    </source>
</evidence>
<evidence type="ECO:0000256" key="13">
    <source>
        <dbReference type="ARBA" id="ARBA00048679"/>
    </source>
</evidence>
<dbReference type="Pfam" id="PF07714">
    <property type="entry name" value="PK_Tyr_Ser-Thr"/>
    <property type="match status" value="1"/>
</dbReference>
<dbReference type="Gene3D" id="3.80.10.10">
    <property type="entry name" value="Ribonuclease Inhibitor"/>
    <property type="match status" value="1"/>
</dbReference>
<evidence type="ECO:0000256" key="11">
    <source>
        <dbReference type="ARBA" id="ARBA00023170"/>
    </source>
</evidence>